<reference evidence="2 3" key="1">
    <citation type="submission" date="2019-04" db="EMBL/GenBank/DDBJ databases">
        <title>An improved genome assembly and genetic linkage map for asparagus bean, Vigna unguiculata ssp. sesquipedialis.</title>
        <authorList>
            <person name="Xia Q."/>
            <person name="Zhang R."/>
            <person name="Dong Y."/>
        </authorList>
    </citation>
    <scope>NUCLEOTIDE SEQUENCE [LARGE SCALE GENOMIC DNA]</scope>
    <source>
        <tissue evidence="2">Leaf</tissue>
    </source>
</reference>
<dbReference type="InterPro" id="IPR036291">
    <property type="entry name" value="NAD(P)-bd_dom_sf"/>
</dbReference>
<dbReference type="Proteomes" id="UP000501690">
    <property type="component" value="Linkage Group LG10"/>
</dbReference>
<evidence type="ECO:0000256" key="1">
    <source>
        <dbReference type="SAM" id="MobiDB-lite"/>
    </source>
</evidence>
<accession>A0A4D6NAR1</accession>
<organism evidence="2 3">
    <name type="scientific">Vigna unguiculata</name>
    <name type="common">Cowpea</name>
    <dbReference type="NCBI Taxonomy" id="3917"/>
    <lineage>
        <taxon>Eukaryota</taxon>
        <taxon>Viridiplantae</taxon>
        <taxon>Streptophyta</taxon>
        <taxon>Embryophyta</taxon>
        <taxon>Tracheophyta</taxon>
        <taxon>Spermatophyta</taxon>
        <taxon>Magnoliopsida</taxon>
        <taxon>eudicotyledons</taxon>
        <taxon>Gunneridae</taxon>
        <taxon>Pentapetalae</taxon>
        <taxon>rosids</taxon>
        <taxon>fabids</taxon>
        <taxon>Fabales</taxon>
        <taxon>Fabaceae</taxon>
        <taxon>Papilionoideae</taxon>
        <taxon>50 kb inversion clade</taxon>
        <taxon>NPAAA clade</taxon>
        <taxon>indigoferoid/millettioid clade</taxon>
        <taxon>Phaseoleae</taxon>
        <taxon>Vigna</taxon>
    </lineage>
</organism>
<feature type="region of interest" description="Disordered" evidence="1">
    <location>
        <begin position="249"/>
        <end position="327"/>
    </location>
</feature>
<keyword evidence="3" id="KW-1185">Reference proteome</keyword>
<gene>
    <name evidence="2" type="ORF">DEO72_LG10g2058</name>
</gene>
<dbReference type="EMBL" id="CP039354">
    <property type="protein sequence ID" value="QCE10826.1"/>
    <property type="molecule type" value="Genomic_DNA"/>
</dbReference>
<sequence length="327" mass="36732">MIIAKEKNHTHKTIKQAKDTTTQTVCVIDASGHLGFNLVQRLLHRGYTVHASIQKYDKITEKEEKYRTDPWREENGEGGPRSKGPERGRNVERRREAERSRRWRDEGRDVRAKEGATRGSVTVARRRPQWRSDSGATEATTRAGRWRDGGCFLFEGGATVAASFSPTVRWRSKTGDPNFVDGGVSTSSSDSSIEATLFMPLSKNMRKKRSTEQTLGEKRMARVDQGVRDLNGEGTLNEDEKLNEVVDRARRRARRTRERGRNQRQRDGGAQEAAMEERQWRDGGHNEGWTGGATVAASFSPTVRWRSKTGDPNFVDGGVISDGEGES</sequence>
<dbReference type="Gene3D" id="3.40.50.720">
    <property type="entry name" value="NAD(P)-binding Rossmann-like Domain"/>
    <property type="match status" value="1"/>
</dbReference>
<feature type="compositionally biased region" description="Basic and acidic residues" evidence="1">
    <location>
        <begin position="259"/>
        <end position="285"/>
    </location>
</feature>
<proteinExistence type="predicted"/>
<feature type="compositionally biased region" description="Basic and acidic residues" evidence="1">
    <location>
        <begin position="83"/>
        <end position="116"/>
    </location>
</feature>
<feature type="region of interest" description="Disordered" evidence="1">
    <location>
        <begin position="1"/>
        <end position="20"/>
    </location>
</feature>
<feature type="compositionally biased region" description="Basic residues" evidence="1">
    <location>
        <begin position="249"/>
        <end position="258"/>
    </location>
</feature>
<feature type="region of interest" description="Disordered" evidence="1">
    <location>
        <begin position="67"/>
        <end position="142"/>
    </location>
</feature>
<name>A0A4D6NAR1_VIGUN</name>
<protein>
    <submittedName>
        <fullName evidence="2">Uncharacterized protein</fullName>
    </submittedName>
</protein>
<dbReference type="AlphaFoldDB" id="A0A4D6NAR1"/>
<dbReference type="SUPFAM" id="SSF51735">
    <property type="entry name" value="NAD(P)-binding Rossmann-fold domains"/>
    <property type="match status" value="1"/>
</dbReference>
<evidence type="ECO:0000313" key="3">
    <source>
        <dbReference type="Proteomes" id="UP000501690"/>
    </source>
</evidence>
<evidence type="ECO:0000313" key="2">
    <source>
        <dbReference type="EMBL" id="QCE10826.1"/>
    </source>
</evidence>
<feature type="compositionally biased region" description="Polar residues" evidence="1">
    <location>
        <begin position="131"/>
        <end position="140"/>
    </location>
</feature>